<dbReference type="EC" id="4.2.1.75" evidence="3 9"/>
<reference evidence="11" key="1">
    <citation type="submission" date="2021-10" db="EMBL/GenBank/DDBJ databases">
        <title>Novel species in genus Arthrobacter.</title>
        <authorList>
            <person name="Liu Y."/>
        </authorList>
    </citation>
    <scope>NUCLEOTIDE SEQUENCE</scope>
    <source>
        <strain evidence="11">Zg-Y786</strain>
    </source>
</reference>
<evidence type="ECO:0000256" key="7">
    <source>
        <dbReference type="ARBA" id="ARBA00040167"/>
    </source>
</evidence>
<dbReference type="Gene3D" id="3.40.50.10090">
    <property type="match status" value="2"/>
</dbReference>
<dbReference type="EMBL" id="JAJFZQ010000009">
    <property type="protein sequence ID" value="MCC3267231.1"/>
    <property type="molecule type" value="Genomic_DNA"/>
</dbReference>
<dbReference type="Pfam" id="PF02602">
    <property type="entry name" value="HEM4"/>
    <property type="match status" value="1"/>
</dbReference>
<dbReference type="PANTHER" id="PTHR38042">
    <property type="entry name" value="UROPORPHYRINOGEN-III SYNTHASE, CHLOROPLASTIC"/>
    <property type="match status" value="1"/>
</dbReference>
<evidence type="ECO:0000256" key="8">
    <source>
        <dbReference type="ARBA" id="ARBA00048617"/>
    </source>
</evidence>
<evidence type="ECO:0000256" key="9">
    <source>
        <dbReference type="RuleBase" id="RU366031"/>
    </source>
</evidence>
<dbReference type="Proteomes" id="UP001139168">
    <property type="component" value="Unassembled WGS sequence"/>
</dbReference>
<proteinExistence type="inferred from homology"/>
<feature type="domain" description="Tetrapyrrole biosynthesis uroporphyrinogen III synthase" evidence="10">
    <location>
        <begin position="26"/>
        <end position="279"/>
    </location>
</feature>
<evidence type="ECO:0000313" key="12">
    <source>
        <dbReference type="Proteomes" id="UP001139168"/>
    </source>
</evidence>
<dbReference type="InterPro" id="IPR036108">
    <property type="entry name" value="4pyrrol_syn_uPrphyn_synt_sf"/>
</dbReference>
<evidence type="ECO:0000313" key="11">
    <source>
        <dbReference type="EMBL" id="MCC3267231.1"/>
    </source>
</evidence>
<dbReference type="InterPro" id="IPR003754">
    <property type="entry name" value="4pyrrol_synth_uPrphyn_synth"/>
</dbReference>
<organism evidence="11 12">
    <name type="scientific">Arthrobacter gengyunqii</name>
    <dbReference type="NCBI Taxonomy" id="2886940"/>
    <lineage>
        <taxon>Bacteria</taxon>
        <taxon>Bacillati</taxon>
        <taxon>Actinomycetota</taxon>
        <taxon>Actinomycetes</taxon>
        <taxon>Micrococcales</taxon>
        <taxon>Micrococcaceae</taxon>
        <taxon>Arthrobacter</taxon>
    </lineage>
</organism>
<name>A0ABS8GLA7_9MICC</name>
<dbReference type="SUPFAM" id="SSF69618">
    <property type="entry name" value="HemD-like"/>
    <property type="match status" value="1"/>
</dbReference>
<sequence>MAGAKARADLAGLNVVLPRSPDRAAAMTAELESRGAAVALLPLIDFQFPSDTGTLDSALMSLRSGRFAWVIFTSVTTVRAMVRRCAALGVPAASAVPAGTRIAAVGAGTRKALEDIGLDVDLMPEGDHSARGLAESWPHPEDTGPEGGALRILLPQADLADPGLRDNLTSLGWDVRAVTAYCTVDYPATGVRFTPAADAGTAGTARVLTPGEFLAAAPARPSAVVLTSPSIVRRFLRLCTPVPAGTLLVAIGDSTAAQMAELDITPDAVADQPTPEGIAQALAVAMSTGPTT</sequence>
<comment type="similarity">
    <text evidence="2 9">Belongs to the uroporphyrinogen-III synthase family.</text>
</comment>
<keyword evidence="4 9" id="KW-0456">Lyase</keyword>
<dbReference type="InterPro" id="IPR039793">
    <property type="entry name" value="UROS/Hem4"/>
</dbReference>
<dbReference type="RefSeq" id="WP_227892167.1">
    <property type="nucleotide sequence ID" value="NZ_JAJFZQ010000009.1"/>
</dbReference>
<evidence type="ECO:0000256" key="1">
    <source>
        <dbReference type="ARBA" id="ARBA00004772"/>
    </source>
</evidence>
<keyword evidence="12" id="KW-1185">Reference proteome</keyword>
<protein>
    <recommendedName>
        <fullName evidence="7 9">Uroporphyrinogen-III synthase</fullName>
        <ecNumber evidence="3 9">4.2.1.75</ecNumber>
    </recommendedName>
</protein>
<evidence type="ECO:0000256" key="3">
    <source>
        <dbReference type="ARBA" id="ARBA00013109"/>
    </source>
</evidence>
<evidence type="ECO:0000256" key="5">
    <source>
        <dbReference type="ARBA" id="ARBA00023244"/>
    </source>
</evidence>
<comment type="pathway">
    <text evidence="1 9">Porphyrin-containing compound metabolism; protoporphyrin-IX biosynthesis; coproporphyrinogen-III from 5-aminolevulinate: step 3/4.</text>
</comment>
<gene>
    <name evidence="11" type="ORF">LJ752_14420</name>
</gene>
<keyword evidence="5 9" id="KW-0627">Porphyrin biosynthesis</keyword>
<evidence type="ECO:0000256" key="4">
    <source>
        <dbReference type="ARBA" id="ARBA00023239"/>
    </source>
</evidence>
<comment type="caution">
    <text evidence="11">The sequence shown here is derived from an EMBL/GenBank/DDBJ whole genome shotgun (WGS) entry which is preliminary data.</text>
</comment>
<dbReference type="CDD" id="cd06578">
    <property type="entry name" value="HemD"/>
    <property type="match status" value="1"/>
</dbReference>
<evidence type="ECO:0000256" key="2">
    <source>
        <dbReference type="ARBA" id="ARBA00008133"/>
    </source>
</evidence>
<accession>A0ABS8GLA7</accession>
<evidence type="ECO:0000256" key="6">
    <source>
        <dbReference type="ARBA" id="ARBA00037589"/>
    </source>
</evidence>
<comment type="catalytic activity">
    <reaction evidence="8 9">
        <text>hydroxymethylbilane = uroporphyrinogen III + H2O</text>
        <dbReference type="Rhea" id="RHEA:18965"/>
        <dbReference type="ChEBI" id="CHEBI:15377"/>
        <dbReference type="ChEBI" id="CHEBI:57308"/>
        <dbReference type="ChEBI" id="CHEBI:57845"/>
        <dbReference type="EC" id="4.2.1.75"/>
    </reaction>
</comment>
<comment type="function">
    <text evidence="6 9">Catalyzes cyclization of the linear tetrapyrrole, hydroxymethylbilane, to the macrocyclic uroporphyrinogen III.</text>
</comment>
<dbReference type="PANTHER" id="PTHR38042:SF1">
    <property type="entry name" value="UROPORPHYRINOGEN-III SYNTHASE, CHLOROPLASTIC"/>
    <property type="match status" value="1"/>
</dbReference>
<evidence type="ECO:0000259" key="10">
    <source>
        <dbReference type="Pfam" id="PF02602"/>
    </source>
</evidence>